<evidence type="ECO:0000313" key="6">
    <source>
        <dbReference type="EMBL" id="MBF6025502.1"/>
    </source>
</evidence>
<dbReference type="EMBL" id="JADLZT010000009">
    <property type="protein sequence ID" value="MBF6025502.1"/>
    <property type="molecule type" value="Genomic_DNA"/>
</dbReference>
<dbReference type="RefSeq" id="WP_194932107.1">
    <property type="nucleotide sequence ID" value="NZ_JADLZT010000009.1"/>
</dbReference>
<dbReference type="CDD" id="cd00446">
    <property type="entry name" value="GrpE"/>
    <property type="match status" value="1"/>
</dbReference>
<keyword evidence="5" id="KW-0175">Coiled coil</keyword>
<dbReference type="PRINTS" id="PR00773">
    <property type="entry name" value="GRPEPROTEIN"/>
</dbReference>
<dbReference type="Proteomes" id="UP001429984">
    <property type="component" value="Unassembled WGS sequence"/>
</dbReference>
<accession>A0ABS0B9J7</accession>
<evidence type="ECO:0000256" key="3">
    <source>
        <dbReference type="HAMAP-Rule" id="MF_01151"/>
    </source>
</evidence>
<dbReference type="PANTHER" id="PTHR21237:SF23">
    <property type="entry name" value="GRPE PROTEIN HOMOLOG, MITOCHONDRIAL"/>
    <property type="match status" value="1"/>
</dbReference>
<dbReference type="Gene3D" id="3.90.20.20">
    <property type="match status" value="1"/>
</dbReference>
<comment type="subcellular location">
    <subcellularLocation>
        <location evidence="3">Cytoplasm</location>
    </subcellularLocation>
</comment>
<dbReference type="NCBIfam" id="NF010748">
    <property type="entry name" value="PRK14150.1"/>
    <property type="match status" value="1"/>
</dbReference>
<sequence length="170" mass="18636">MTNIDQNDTPGVAETDAGTTLAAQLEAAQAELTQLREESLRERADLENQRKRMARDVEMARKFANERLLGGLLPVIDSLEAGLAVQADTAQHLREGMELTLKQLMKVAGDNGLVAVDPVGQPFNPEHHQAMSMVESATHAPGDVVQVFQKGWLLNERLLRPALVVVARHD</sequence>
<dbReference type="PANTHER" id="PTHR21237">
    <property type="entry name" value="GRPE PROTEIN"/>
    <property type="match status" value="1"/>
</dbReference>
<keyword evidence="3" id="KW-0963">Cytoplasm</keyword>
<dbReference type="Pfam" id="PF01025">
    <property type="entry name" value="GrpE"/>
    <property type="match status" value="1"/>
</dbReference>
<dbReference type="InterPro" id="IPR000740">
    <property type="entry name" value="GrpE"/>
</dbReference>
<dbReference type="Gene3D" id="2.30.22.10">
    <property type="entry name" value="Head domain of nucleotide exchange factor GrpE"/>
    <property type="match status" value="1"/>
</dbReference>
<dbReference type="InterPro" id="IPR013805">
    <property type="entry name" value="GrpE_CC"/>
</dbReference>
<dbReference type="InterPro" id="IPR009012">
    <property type="entry name" value="GrpE_head"/>
</dbReference>
<reference evidence="6 7" key="1">
    <citation type="submission" date="2020-11" db="EMBL/GenBank/DDBJ databases">
        <title>Draft Genome Sequence and Secondary Metabolite Biosynthetic Potential of the Lysobacter niastensis Type strain DSM 18481.</title>
        <authorList>
            <person name="Turrini P."/>
            <person name="Artuso I."/>
            <person name="Tescari M."/>
            <person name="Lugli G.A."/>
            <person name="Frangipani E."/>
            <person name="Ventura M."/>
            <person name="Visca P."/>
        </authorList>
    </citation>
    <scope>NUCLEOTIDE SEQUENCE [LARGE SCALE GENOMIC DNA]</scope>
    <source>
        <strain evidence="6 7">DSM 18481</strain>
    </source>
</reference>
<organism evidence="6 7">
    <name type="scientific">Lysobacter niastensis</name>
    <dbReference type="NCBI Taxonomy" id="380629"/>
    <lineage>
        <taxon>Bacteria</taxon>
        <taxon>Pseudomonadati</taxon>
        <taxon>Pseudomonadota</taxon>
        <taxon>Gammaproteobacteria</taxon>
        <taxon>Lysobacterales</taxon>
        <taxon>Lysobacteraceae</taxon>
        <taxon>Lysobacter</taxon>
    </lineage>
</organism>
<dbReference type="HAMAP" id="MF_01151">
    <property type="entry name" value="GrpE"/>
    <property type="match status" value="1"/>
</dbReference>
<keyword evidence="2 3" id="KW-0143">Chaperone</keyword>
<keyword evidence="3" id="KW-0346">Stress response</keyword>
<proteinExistence type="inferred from homology"/>
<evidence type="ECO:0000256" key="2">
    <source>
        <dbReference type="ARBA" id="ARBA00023186"/>
    </source>
</evidence>
<feature type="coiled-coil region" evidence="5">
    <location>
        <begin position="18"/>
        <end position="56"/>
    </location>
</feature>
<comment type="subunit">
    <text evidence="3">Homodimer.</text>
</comment>
<keyword evidence="7" id="KW-1185">Reference proteome</keyword>
<protein>
    <recommendedName>
        <fullName evidence="3">Protein GrpE</fullName>
    </recommendedName>
    <alternativeName>
        <fullName evidence="3">HSP-70 cofactor</fullName>
    </alternativeName>
</protein>
<comment type="similarity">
    <text evidence="1 3 4">Belongs to the GrpE family.</text>
</comment>
<evidence type="ECO:0000256" key="4">
    <source>
        <dbReference type="RuleBase" id="RU004478"/>
    </source>
</evidence>
<evidence type="ECO:0000256" key="5">
    <source>
        <dbReference type="SAM" id="Coils"/>
    </source>
</evidence>
<dbReference type="SUPFAM" id="SSF58014">
    <property type="entry name" value="Coiled-coil domain of nucleotide exchange factor GrpE"/>
    <property type="match status" value="1"/>
</dbReference>
<evidence type="ECO:0000256" key="1">
    <source>
        <dbReference type="ARBA" id="ARBA00009054"/>
    </source>
</evidence>
<comment type="function">
    <text evidence="3">Participates actively in the response to hyperosmotic and heat shock by preventing the aggregation of stress-denatured proteins, in association with DnaK and GrpE. It is the nucleotide exchange factor for DnaK and may function as a thermosensor. Unfolded proteins bind initially to DnaJ; upon interaction with the DnaJ-bound protein, DnaK hydrolyzes its bound ATP, resulting in the formation of a stable complex. GrpE releases ADP from DnaK; ATP binding to DnaK triggers the release of the substrate protein, thus completing the reaction cycle. Several rounds of ATP-dependent interactions between DnaJ, DnaK and GrpE are required for fully efficient folding.</text>
</comment>
<gene>
    <name evidence="3 6" type="primary">grpE</name>
    <name evidence="6" type="ORF">IU514_15815</name>
</gene>
<evidence type="ECO:0000313" key="7">
    <source>
        <dbReference type="Proteomes" id="UP001429984"/>
    </source>
</evidence>
<dbReference type="NCBIfam" id="NF010737">
    <property type="entry name" value="PRK14139.1"/>
    <property type="match status" value="1"/>
</dbReference>
<name>A0ABS0B9J7_9GAMM</name>
<dbReference type="NCBIfam" id="NF010745">
    <property type="entry name" value="PRK14147.1"/>
    <property type="match status" value="1"/>
</dbReference>
<dbReference type="SUPFAM" id="SSF51064">
    <property type="entry name" value="Head domain of nucleotide exchange factor GrpE"/>
    <property type="match status" value="1"/>
</dbReference>
<comment type="caution">
    <text evidence="6">The sequence shown here is derived from an EMBL/GenBank/DDBJ whole genome shotgun (WGS) entry which is preliminary data.</text>
</comment>